<keyword evidence="3" id="KW-0057">Aromatic amino acid biosynthesis</keyword>
<dbReference type="PANTHER" id="PTHR21089">
    <property type="entry name" value="SHIKIMATE DEHYDROGENASE"/>
    <property type="match status" value="1"/>
</dbReference>
<proteinExistence type="predicted"/>
<dbReference type="GO" id="GO:0005829">
    <property type="term" value="C:cytosol"/>
    <property type="evidence" value="ECO:0007669"/>
    <property type="project" value="TreeGrafter"/>
</dbReference>
<dbReference type="GO" id="GO:0050661">
    <property type="term" value="F:NADP binding"/>
    <property type="evidence" value="ECO:0007669"/>
    <property type="project" value="TreeGrafter"/>
</dbReference>
<dbReference type="KEGG" id="ppn:Palpr_2801"/>
<dbReference type="SUPFAM" id="SSF53223">
    <property type="entry name" value="Aminoacid dehydrogenase-like, N-terminal domain"/>
    <property type="match status" value="1"/>
</dbReference>
<dbReference type="Proteomes" id="UP000008718">
    <property type="component" value="Chromosome"/>
</dbReference>
<dbReference type="AlphaFoldDB" id="E4T886"/>
<evidence type="ECO:0000259" key="4">
    <source>
        <dbReference type="Pfam" id="PF08501"/>
    </source>
</evidence>
<reference key="1">
    <citation type="submission" date="2010-11" db="EMBL/GenBank/DDBJ databases">
        <title>The complete genome of Paludibacter propionicigenes DSM 17365.</title>
        <authorList>
            <consortium name="US DOE Joint Genome Institute (JGI-PGF)"/>
            <person name="Lucas S."/>
            <person name="Copeland A."/>
            <person name="Lapidus A."/>
            <person name="Bruce D."/>
            <person name="Goodwin L."/>
            <person name="Pitluck S."/>
            <person name="Kyrpides N."/>
            <person name="Mavromatis K."/>
            <person name="Ivanova N."/>
            <person name="Munk A.C."/>
            <person name="Brettin T."/>
            <person name="Detter J.C."/>
            <person name="Han C."/>
            <person name="Tapia R."/>
            <person name="Land M."/>
            <person name="Hauser L."/>
            <person name="Markowitz V."/>
            <person name="Cheng J.-F."/>
            <person name="Hugenholtz P."/>
            <person name="Woyke T."/>
            <person name="Wu D."/>
            <person name="Gronow S."/>
            <person name="Wellnitz S."/>
            <person name="Brambilla E."/>
            <person name="Klenk H.-P."/>
            <person name="Eisen J.A."/>
        </authorList>
    </citation>
    <scope>NUCLEOTIDE SEQUENCE</scope>
    <source>
        <strain>WB4</strain>
    </source>
</reference>
<reference evidence="5 6" key="2">
    <citation type="journal article" date="2011" name="Stand. Genomic Sci.">
        <title>Complete genome sequence of Paludibacter propionicigenes type strain (WB4).</title>
        <authorList>
            <person name="Gronow S."/>
            <person name="Munk C."/>
            <person name="Lapidus A."/>
            <person name="Nolan M."/>
            <person name="Lucas S."/>
            <person name="Hammon N."/>
            <person name="Deshpande S."/>
            <person name="Cheng J.F."/>
            <person name="Tapia R."/>
            <person name="Han C."/>
            <person name="Goodwin L."/>
            <person name="Pitluck S."/>
            <person name="Liolios K."/>
            <person name="Ivanova N."/>
            <person name="Mavromatis K."/>
            <person name="Mikhailova N."/>
            <person name="Pati A."/>
            <person name="Chen A."/>
            <person name="Palaniappan K."/>
            <person name="Land M."/>
            <person name="Hauser L."/>
            <person name="Chang Y.J."/>
            <person name="Jeffries C.D."/>
            <person name="Brambilla E."/>
            <person name="Rohde M."/>
            <person name="Goker M."/>
            <person name="Detter J.C."/>
            <person name="Woyke T."/>
            <person name="Bristow J."/>
            <person name="Eisen J.A."/>
            <person name="Markowitz V."/>
            <person name="Hugenholtz P."/>
            <person name="Kyrpides N.C."/>
            <person name="Klenk H.P."/>
        </authorList>
    </citation>
    <scope>NUCLEOTIDE SEQUENCE [LARGE SCALE GENOMIC DNA]</scope>
    <source>
        <strain evidence="6">DSM 17365 / JCM 13257 / WB4</strain>
    </source>
</reference>
<feature type="domain" description="Shikimate dehydrogenase substrate binding N-terminal" evidence="4">
    <location>
        <begin position="6"/>
        <end position="86"/>
    </location>
</feature>
<dbReference type="eggNOG" id="COG0169">
    <property type="taxonomic scope" value="Bacteria"/>
</dbReference>
<evidence type="ECO:0000256" key="2">
    <source>
        <dbReference type="ARBA" id="ARBA00023002"/>
    </source>
</evidence>
<dbReference type="GO" id="GO:0004764">
    <property type="term" value="F:shikimate 3-dehydrogenase (NADP+) activity"/>
    <property type="evidence" value="ECO:0007669"/>
    <property type="project" value="UniProtKB-EC"/>
</dbReference>
<dbReference type="Pfam" id="PF08501">
    <property type="entry name" value="Shikimate_dh_N"/>
    <property type="match status" value="1"/>
</dbReference>
<sequence length="245" mass="27501">MKHFGLIGFPLGHSFSKKFFTEKFKQENIDAQYDLYELTNLLEFENLLTETELYGLNVTIPYKEKVIQYLDELDETAAEIGAVNVIKFIRGDGNLKLKGYNSDAIGFENSLAPLLKPYHQKALILGTGGASKAIDYTLRKLGIITTFVSRTAKPGSLTYDQLNEDILNENLVIINASPVGTFPHADECPNIPYQFLTDKHLLFDAVYNPTETLFLKKGKEQKAQTLNGEGMLTGQAIAAWKIWNE</sequence>
<dbReference type="STRING" id="694427.Palpr_2801"/>
<gene>
    <name evidence="5" type="ordered locus">Palpr_2801</name>
</gene>
<keyword evidence="6" id="KW-1185">Reference proteome</keyword>
<dbReference type="EMBL" id="CP002345">
    <property type="protein sequence ID" value="ADQ80930.1"/>
    <property type="molecule type" value="Genomic_DNA"/>
</dbReference>
<dbReference type="GO" id="GO:0009073">
    <property type="term" value="P:aromatic amino acid family biosynthetic process"/>
    <property type="evidence" value="ECO:0007669"/>
    <property type="project" value="UniProtKB-KW"/>
</dbReference>
<dbReference type="SUPFAM" id="SSF51735">
    <property type="entry name" value="NAD(P)-binding Rossmann-fold domains"/>
    <property type="match status" value="1"/>
</dbReference>
<dbReference type="InterPro" id="IPR013708">
    <property type="entry name" value="Shikimate_DH-bd_N"/>
</dbReference>
<dbReference type="OrthoDB" id="9792692at2"/>
<dbReference type="InterPro" id="IPR046346">
    <property type="entry name" value="Aminoacid_DH-like_N_sf"/>
</dbReference>
<evidence type="ECO:0000256" key="1">
    <source>
        <dbReference type="ARBA" id="ARBA00004871"/>
    </source>
</evidence>
<dbReference type="Gene3D" id="3.40.50.10860">
    <property type="entry name" value="Leucine Dehydrogenase, chain A, domain 1"/>
    <property type="match status" value="1"/>
</dbReference>
<keyword evidence="3" id="KW-0028">Amino-acid biosynthesis</keyword>
<dbReference type="HOGENOM" id="CLU_044063_4_1_10"/>
<evidence type="ECO:0000256" key="3">
    <source>
        <dbReference type="ARBA" id="ARBA00023141"/>
    </source>
</evidence>
<keyword evidence="2 5" id="KW-0560">Oxidoreductase</keyword>
<name>E4T886_PALPW</name>
<dbReference type="EC" id="1.1.1.25" evidence="5"/>
<evidence type="ECO:0000313" key="6">
    <source>
        <dbReference type="Proteomes" id="UP000008718"/>
    </source>
</evidence>
<dbReference type="InterPro" id="IPR022893">
    <property type="entry name" value="Shikimate_DH_fam"/>
</dbReference>
<organism evidence="5 6">
    <name type="scientific">Paludibacter propionicigenes (strain DSM 17365 / JCM 13257 / WB4)</name>
    <dbReference type="NCBI Taxonomy" id="694427"/>
    <lineage>
        <taxon>Bacteria</taxon>
        <taxon>Pseudomonadati</taxon>
        <taxon>Bacteroidota</taxon>
        <taxon>Bacteroidia</taxon>
        <taxon>Bacteroidales</taxon>
        <taxon>Paludibacteraceae</taxon>
        <taxon>Paludibacter</taxon>
    </lineage>
</organism>
<dbReference type="Gene3D" id="3.40.50.720">
    <property type="entry name" value="NAD(P)-binding Rossmann-like Domain"/>
    <property type="match status" value="1"/>
</dbReference>
<protein>
    <submittedName>
        <fullName evidence="5">Shikimate dehydrogenase</fullName>
        <ecNumber evidence="5">1.1.1.25</ecNumber>
    </submittedName>
</protein>
<dbReference type="GO" id="GO:0019632">
    <property type="term" value="P:shikimate metabolic process"/>
    <property type="evidence" value="ECO:0007669"/>
    <property type="project" value="TreeGrafter"/>
</dbReference>
<dbReference type="InterPro" id="IPR036291">
    <property type="entry name" value="NAD(P)-bd_dom_sf"/>
</dbReference>
<accession>E4T886</accession>
<evidence type="ECO:0000313" key="5">
    <source>
        <dbReference type="EMBL" id="ADQ80930.1"/>
    </source>
</evidence>
<dbReference type="RefSeq" id="WP_013446299.1">
    <property type="nucleotide sequence ID" value="NC_014734.1"/>
</dbReference>
<dbReference type="CDD" id="cd01065">
    <property type="entry name" value="NAD_bind_Shikimate_DH"/>
    <property type="match status" value="1"/>
</dbReference>
<comment type="pathway">
    <text evidence="1">Metabolic intermediate biosynthesis; chorismate biosynthesis; chorismate from D-erythrose 4-phosphate and phosphoenolpyruvate: step 4/7.</text>
</comment>
<dbReference type="PANTHER" id="PTHR21089:SF1">
    <property type="entry name" value="BIFUNCTIONAL 3-DEHYDROQUINATE DEHYDRATASE_SHIKIMATE DEHYDROGENASE, CHLOROPLASTIC"/>
    <property type="match status" value="1"/>
</dbReference>
<dbReference type="GO" id="GO:0009423">
    <property type="term" value="P:chorismate biosynthetic process"/>
    <property type="evidence" value="ECO:0007669"/>
    <property type="project" value="TreeGrafter"/>
</dbReference>